<dbReference type="EMBL" id="CP022112">
    <property type="protein sequence ID" value="ASG23975.1"/>
    <property type="molecule type" value="Genomic_DNA"/>
</dbReference>
<dbReference type="SUPFAM" id="SSF56935">
    <property type="entry name" value="Porins"/>
    <property type="match status" value="1"/>
</dbReference>
<evidence type="ECO:0000256" key="4">
    <source>
        <dbReference type="ARBA" id="ARBA00023136"/>
    </source>
</evidence>
<reference evidence="8 9" key="1">
    <citation type="submission" date="2017-06" db="EMBL/GenBank/DDBJ databases">
        <title>Complete genome sequence of Nitrospirillum amazonense strain CBAmC, an endophytic nitrogen-fixing and plant growth-promoting bacterium, isolated from sugarcane.</title>
        <authorList>
            <person name="Schwab S."/>
            <person name="dos Santos Teixeira K.R."/>
            <person name="Simoes Araujo J.L."/>
            <person name="Soares Vidal M."/>
            <person name="Borges de Freitas H.R."/>
            <person name="Rivello Crivelaro A.L."/>
            <person name="Bueno de Camargo Nunes A."/>
            <person name="dos Santos C.M."/>
            <person name="Palmeira da Silva Rosa D."/>
            <person name="da Silva Padilha D."/>
            <person name="da Silva E."/>
            <person name="Araujo Terra L."/>
            <person name="Soares Mendes V."/>
            <person name="Farinelli L."/>
            <person name="Magalhaes Cruz L."/>
            <person name="Baldani J.I."/>
        </authorList>
    </citation>
    <scope>NUCLEOTIDE SEQUENCE [LARGE SCALE GENOMIC DNA]</scope>
    <source>
        <strain evidence="8 9">CBAmC</strain>
    </source>
</reference>
<dbReference type="PANTHER" id="PTHR40980:SF3">
    <property type="entry name" value="TONB-DEPENDENT RECEPTOR-LIKE BETA-BARREL DOMAIN-CONTAINING PROTEIN"/>
    <property type="match status" value="1"/>
</dbReference>
<dbReference type="InterPro" id="IPR036942">
    <property type="entry name" value="Beta-barrel_TonB_sf"/>
</dbReference>
<evidence type="ECO:0000259" key="6">
    <source>
        <dbReference type="Pfam" id="PF07715"/>
    </source>
</evidence>
<proteinExistence type="predicted"/>
<keyword evidence="5" id="KW-0998">Cell outer membrane</keyword>
<dbReference type="InterPro" id="IPR037066">
    <property type="entry name" value="Plug_dom_sf"/>
</dbReference>
<organism evidence="8 9">
    <name type="scientific">Nitrospirillum viridazoti CBAmc</name>
    <dbReference type="NCBI Taxonomy" id="1441467"/>
    <lineage>
        <taxon>Bacteria</taxon>
        <taxon>Pseudomonadati</taxon>
        <taxon>Pseudomonadota</taxon>
        <taxon>Alphaproteobacteria</taxon>
        <taxon>Rhodospirillales</taxon>
        <taxon>Azospirillaceae</taxon>
        <taxon>Nitrospirillum</taxon>
        <taxon>Nitrospirillum viridazoti</taxon>
    </lineage>
</organism>
<sequence>MKAASNAATEQEVEGMRRGLKTIQRTPQSAWILPMILAMGCGGGAWAQSTNVPSATGDLEEIVVTGIRADLEKSLEVKRNASVVLDSINSTELGRFPDADVADSLAHLPGITISRTTGGEGQKVSVRGLGAQYNIVTWNNRVLATDDDGRDLAFDVLPSEVITAADVLKSPQASALEGSIGGTVNLRTASPFDNPGLHGGVHAEGDYNDMSTLHGQKYTAFLSDTDSTGTWGILIGAVHSDNNIRTDSLNAYQQNIYGPNTYPFDGSGNPRALAATPCCITFGSIYDEKKRDAVSGSVEWRPTDTLKIAVDGLWTRLQDPQVGYNESYYFPYGSDQNGNPTWNNATYQNGIISGVSVNDFQPEMVNNTMARKVDTSLVGINAKWQATSKLSLALDAYRSAADRPEGGKDTFMTAGLVSATPYAEDILNISDTVRGLPSLNVAIPPSQLGLGACPSGTASSTNAGYCSYTALMNSGFLNDNKYWSTHYVGLNGYTVKDQVRGINLDGTYDVNAFFIDRLTFGGGETRREKSRLDISNDWDNGSGQYGTLYNTAGCPIQCSPYSFASQGYDVVTMVSPPNFMQGAGGSFPTTLPRLNSAALLNFLRSLNGKPNPFYCQNYPTVCAAPYTPFDFSQTLPQENPYNSYSVKERTDSFYVEAEMSGTRWSGNIGVRVVRTETDASTAAAVPVSLWTPTAVGATQTWNVQYAAGQASTSHGSYIIPLPSANFAYWAMPEELQLRAAVAQTLSRPNLNQLAPTSSNNAINGEPQLFYGGTAGLRPIKAWQADLSAEWYYMPHAAFTVALFGKRIRDDIYEGVSTNVDLGTMQYVGGPPGTVPGTPFLWTVTAPSNGAKSTFAGIELTWQHMTDLGVGIHAQFTATSSQGYDQNGKSLGAIDPVPPITSSLSLIYDKDGLSGDITWDHASGYTYACSMCTEVPGWPAKADSFDWVTASVHYKFLHGFDVYVEAKNLTNSVARTYLNGNPLLPWAPGQSVGQSTSGVGAGYSAYGRTFVAGAAYQF</sequence>
<dbReference type="PANTHER" id="PTHR40980">
    <property type="entry name" value="PLUG DOMAIN-CONTAINING PROTEIN"/>
    <property type="match status" value="1"/>
</dbReference>
<dbReference type="KEGG" id="nao:Y958_23790"/>
<evidence type="ECO:0000256" key="5">
    <source>
        <dbReference type="ARBA" id="ARBA00023237"/>
    </source>
</evidence>
<dbReference type="Proteomes" id="UP000197153">
    <property type="component" value="Chromosome 3"/>
</dbReference>
<evidence type="ECO:0000256" key="3">
    <source>
        <dbReference type="ARBA" id="ARBA00023077"/>
    </source>
</evidence>
<dbReference type="GO" id="GO:0009279">
    <property type="term" value="C:cell outer membrane"/>
    <property type="evidence" value="ECO:0007669"/>
    <property type="project" value="UniProtKB-SubCell"/>
</dbReference>
<accession>A0A248JZ36</accession>
<evidence type="ECO:0000313" key="9">
    <source>
        <dbReference type="Proteomes" id="UP000197153"/>
    </source>
</evidence>
<evidence type="ECO:0000313" key="8">
    <source>
        <dbReference type="EMBL" id="ASG23975.1"/>
    </source>
</evidence>
<evidence type="ECO:0000259" key="7">
    <source>
        <dbReference type="Pfam" id="PF14905"/>
    </source>
</evidence>
<evidence type="ECO:0008006" key="10">
    <source>
        <dbReference type="Google" id="ProtNLM"/>
    </source>
</evidence>
<protein>
    <recommendedName>
        <fullName evidence="10">TonB-dependent receptor</fullName>
    </recommendedName>
</protein>
<dbReference type="Gene3D" id="2.40.170.20">
    <property type="entry name" value="TonB-dependent receptor, beta-barrel domain"/>
    <property type="match status" value="1"/>
</dbReference>
<dbReference type="InterPro" id="IPR012910">
    <property type="entry name" value="Plug_dom"/>
</dbReference>
<dbReference type="AlphaFoldDB" id="A0A248JZ36"/>
<evidence type="ECO:0000256" key="2">
    <source>
        <dbReference type="ARBA" id="ARBA00022729"/>
    </source>
</evidence>
<keyword evidence="9" id="KW-1185">Reference proteome</keyword>
<dbReference type="Pfam" id="PF07715">
    <property type="entry name" value="Plug"/>
    <property type="match status" value="1"/>
</dbReference>
<dbReference type="InterPro" id="IPR041700">
    <property type="entry name" value="OMP_b-brl_3"/>
</dbReference>
<keyword evidence="4" id="KW-0472">Membrane</keyword>
<dbReference type="InterPro" id="IPR010104">
    <property type="entry name" value="TonB_rcpt_bac"/>
</dbReference>
<feature type="domain" description="TonB-dependent receptor plug" evidence="6">
    <location>
        <begin position="79"/>
        <end position="182"/>
    </location>
</feature>
<comment type="subcellular location">
    <subcellularLocation>
        <location evidence="1">Cell outer membrane</location>
    </subcellularLocation>
</comment>
<name>A0A248JZ36_9PROT</name>
<keyword evidence="3" id="KW-0798">TonB box</keyword>
<keyword evidence="2" id="KW-0732">Signal</keyword>
<dbReference type="InterPro" id="IPR010917">
    <property type="entry name" value="TonB_rcpt_CS"/>
</dbReference>
<dbReference type="Pfam" id="PF14905">
    <property type="entry name" value="OMP_b-brl_3"/>
    <property type="match status" value="1"/>
</dbReference>
<dbReference type="NCBIfam" id="TIGR01782">
    <property type="entry name" value="TonB-Xanth-Caul"/>
    <property type="match status" value="1"/>
</dbReference>
<gene>
    <name evidence="8" type="ORF">Y958_23790</name>
</gene>
<evidence type="ECO:0000256" key="1">
    <source>
        <dbReference type="ARBA" id="ARBA00004442"/>
    </source>
</evidence>
<dbReference type="Gene3D" id="2.170.130.10">
    <property type="entry name" value="TonB-dependent receptor, plug domain"/>
    <property type="match status" value="1"/>
</dbReference>
<dbReference type="PROSITE" id="PS01156">
    <property type="entry name" value="TONB_DEPENDENT_REC_2"/>
    <property type="match status" value="1"/>
</dbReference>
<feature type="domain" description="Outer membrane protein beta-barrel" evidence="7">
    <location>
        <begin position="629"/>
        <end position="862"/>
    </location>
</feature>